<evidence type="ECO:0000313" key="1">
    <source>
        <dbReference type="EMBL" id="MFC7286424.1"/>
    </source>
</evidence>
<gene>
    <name evidence="1" type="ORF">ACFQPC_00090</name>
</gene>
<dbReference type="EMBL" id="JBHTBU010000001">
    <property type="protein sequence ID" value="MFC7286424.1"/>
    <property type="molecule type" value="Genomic_DNA"/>
</dbReference>
<proteinExistence type="predicted"/>
<evidence type="ECO:0000313" key="2">
    <source>
        <dbReference type="Proteomes" id="UP001596542"/>
    </source>
</evidence>
<organism evidence="1 2">
    <name type="scientific">Herminiimonas glaciei</name>
    <dbReference type="NCBI Taxonomy" id="523788"/>
    <lineage>
        <taxon>Bacteria</taxon>
        <taxon>Pseudomonadati</taxon>
        <taxon>Pseudomonadota</taxon>
        <taxon>Betaproteobacteria</taxon>
        <taxon>Burkholderiales</taxon>
        <taxon>Oxalobacteraceae</taxon>
        <taxon>Herminiimonas</taxon>
    </lineage>
</organism>
<keyword evidence="2" id="KW-1185">Reference proteome</keyword>
<reference evidence="2" key="1">
    <citation type="journal article" date="2019" name="Int. J. Syst. Evol. Microbiol.">
        <title>The Global Catalogue of Microorganisms (GCM) 10K type strain sequencing project: providing services to taxonomists for standard genome sequencing and annotation.</title>
        <authorList>
            <consortium name="The Broad Institute Genomics Platform"/>
            <consortium name="The Broad Institute Genome Sequencing Center for Infectious Disease"/>
            <person name="Wu L."/>
            <person name="Ma J."/>
        </authorList>
    </citation>
    <scope>NUCLEOTIDE SEQUENCE [LARGE SCALE GENOMIC DNA]</scope>
    <source>
        <strain evidence="2">KACC 12508</strain>
    </source>
</reference>
<sequence>MEQQSQIGDRIIDKSAPPDENMIRNWIGLEAFEHWNQLRSWIEASYPNVFTPDWLHGGKNRGWSLRYKKTKAFCTLIPGYKLFSVLVVLGRAEREKFEERRYAWSPQLVKFYDQARTYPDGKWMTVAISSANDLHDVMELVSMKRPPLAIS</sequence>
<dbReference type="Proteomes" id="UP001596542">
    <property type="component" value="Unassembled WGS sequence"/>
</dbReference>
<comment type="caution">
    <text evidence="1">The sequence shown here is derived from an EMBL/GenBank/DDBJ whole genome shotgun (WGS) entry which is preliminary data.</text>
</comment>
<accession>A0ABW2I5X8</accession>
<dbReference type="Pfam" id="PF12663">
    <property type="entry name" value="DUF3788"/>
    <property type="match status" value="1"/>
</dbReference>
<name>A0ABW2I5X8_9BURK</name>
<dbReference type="RefSeq" id="WP_124574143.1">
    <property type="nucleotide sequence ID" value="NZ_JBHTBU010000001.1"/>
</dbReference>
<protein>
    <submittedName>
        <fullName evidence="1">DUF3788 domain-containing protein</fullName>
    </submittedName>
</protein>
<dbReference type="InterPro" id="IPR024265">
    <property type="entry name" value="DUF3788"/>
</dbReference>